<dbReference type="InterPro" id="IPR034204">
    <property type="entry name" value="PfSUB1-like_cat_dom"/>
</dbReference>
<dbReference type="InterPro" id="IPR015500">
    <property type="entry name" value="Peptidase_S8_subtilisin-rel"/>
</dbReference>
<evidence type="ECO:0000313" key="7">
    <source>
        <dbReference type="EMBL" id="QVV88554.1"/>
    </source>
</evidence>
<dbReference type="PANTHER" id="PTHR43806">
    <property type="entry name" value="PEPTIDASE S8"/>
    <property type="match status" value="1"/>
</dbReference>
<proteinExistence type="inferred from homology"/>
<feature type="active site" description="Charge relay system" evidence="5">
    <location>
        <position position="253"/>
    </location>
</feature>
<name>A0A8E7B0C5_9EURY</name>
<feature type="active site" description="Charge relay system" evidence="5">
    <location>
        <position position="413"/>
    </location>
</feature>
<dbReference type="AlphaFoldDB" id="A0A8E7B0C5"/>
<evidence type="ECO:0000313" key="8">
    <source>
        <dbReference type="Proteomes" id="UP000680656"/>
    </source>
</evidence>
<sequence>MNRCIRWVLIGTIILLFCGIVCAEPISGWHPSARDYFTIPGVGQNTGDISVPIVPQAAPSQSHAAGMNMSSSVTSESLGTIQTEGATEARILVRYNTSEVSALADVQIEGVALQQDLGDALPGLALFSTKGRNEDEAIKALSSLPGVLYAEPDYIVSVDNTPNDPEFWRQWGLSNNGQVYREGIPPGTTGSDGKFLNAWDISTSSGDVIVAVLDTGVDYTHPELAPNMWTGPSGEHGYNVITDTPDPMDDFGHGTHCAGIIGASGNNGIGITGAAWKTKIMAVKAIGSNGKAYISDIIKGIEYAAANHADIISCSFGGGDYSQSLCDAISGSHALFICAAGNNGMNNDQKPYYPASYTLSNIIGVASTAADDTLFPSSNYGTSVHLAAPGGHIYSTMITRPGGNRYAYLNGTSQATALVAGMSALVLDKDADLTPQNIRTLFIENSDKIPALNGKVAANGRVNLTAVMNLFLEKDEIVLKSGWNFVSVPRPLAAGSDTAMIFAKVSSGGHSVLEYINPDGWKPLKGSDLITIMTGYWVYSTKDDTVPLKYKNSPEPVRKYIKSGWNTYGLPSKESIAAKTALNSIQSIWKYVVGYDSSLQKYDTPIMNGGQGDQDDDRILRPFQGYWLYSAGNGEISG</sequence>
<dbReference type="PANTHER" id="PTHR43806:SF11">
    <property type="entry name" value="CEREVISIN-RELATED"/>
    <property type="match status" value="1"/>
</dbReference>
<dbReference type="CDD" id="cd07473">
    <property type="entry name" value="Peptidases_S8_Subtilisin_like"/>
    <property type="match status" value="1"/>
</dbReference>
<dbReference type="EMBL" id="CP075546">
    <property type="protein sequence ID" value="QVV88554.1"/>
    <property type="molecule type" value="Genomic_DNA"/>
</dbReference>
<dbReference type="RefSeq" id="WP_214419363.1">
    <property type="nucleotide sequence ID" value="NZ_CP075546.1"/>
</dbReference>
<evidence type="ECO:0000256" key="2">
    <source>
        <dbReference type="ARBA" id="ARBA00022670"/>
    </source>
</evidence>
<dbReference type="PRINTS" id="PR00723">
    <property type="entry name" value="SUBTILISIN"/>
</dbReference>
<evidence type="ECO:0000256" key="1">
    <source>
        <dbReference type="ARBA" id="ARBA00011073"/>
    </source>
</evidence>
<gene>
    <name evidence="7" type="ORF">KHC33_14700</name>
</gene>
<dbReference type="InterPro" id="IPR000209">
    <property type="entry name" value="Peptidase_S8/S53_dom"/>
</dbReference>
<dbReference type="Gene3D" id="3.40.50.200">
    <property type="entry name" value="Peptidase S8/S53 domain"/>
    <property type="match status" value="1"/>
</dbReference>
<keyword evidence="8" id="KW-1185">Reference proteome</keyword>
<comment type="similarity">
    <text evidence="1 5">Belongs to the peptidase S8 family.</text>
</comment>
<feature type="domain" description="Peptidase S8/S53" evidence="6">
    <location>
        <begin position="207"/>
        <end position="447"/>
    </location>
</feature>
<dbReference type="GO" id="GO:0006508">
    <property type="term" value="P:proteolysis"/>
    <property type="evidence" value="ECO:0007669"/>
    <property type="project" value="UniProtKB-KW"/>
</dbReference>
<dbReference type="Proteomes" id="UP000680656">
    <property type="component" value="Chromosome"/>
</dbReference>
<keyword evidence="4 5" id="KW-0720">Serine protease</keyword>
<evidence type="ECO:0000259" key="6">
    <source>
        <dbReference type="Pfam" id="PF00082"/>
    </source>
</evidence>
<dbReference type="GO" id="GO:0004252">
    <property type="term" value="F:serine-type endopeptidase activity"/>
    <property type="evidence" value="ECO:0007669"/>
    <property type="project" value="UniProtKB-UniRule"/>
</dbReference>
<feature type="active site" description="Charge relay system" evidence="5">
    <location>
        <position position="214"/>
    </location>
</feature>
<dbReference type="InterPro" id="IPR022398">
    <property type="entry name" value="Peptidase_S8_His-AS"/>
</dbReference>
<dbReference type="GeneID" id="65098458"/>
<dbReference type="KEGG" id="mrtj:KHC33_14700"/>
<protein>
    <submittedName>
        <fullName evidence="7">S8 family serine peptidase</fullName>
    </submittedName>
</protein>
<organism evidence="7 8">
    <name type="scientific">Methanospirillum purgamenti</name>
    <dbReference type="NCBI Taxonomy" id="2834276"/>
    <lineage>
        <taxon>Archaea</taxon>
        <taxon>Methanobacteriati</taxon>
        <taxon>Methanobacteriota</taxon>
        <taxon>Stenosarchaea group</taxon>
        <taxon>Methanomicrobia</taxon>
        <taxon>Methanomicrobiales</taxon>
        <taxon>Methanospirillaceae</taxon>
        <taxon>Methanospirillum</taxon>
    </lineage>
</organism>
<dbReference type="PROSITE" id="PS00137">
    <property type="entry name" value="SUBTILASE_HIS"/>
    <property type="match status" value="1"/>
</dbReference>
<keyword evidence="2 5" id="KW-0645">Protease</keyword>
<dbReference type="InterPro" id="IPR050131">
    <property type="entry name" value="Peptidase_S8_subtilisin-like"/>
</dbReference>
<dbReference type="SUPFAM" id="SSF52743">
    <property type="entry name" value="Subtilisin-like"/>
    <property type="match status" value="1"/>
</dbReference>
<dbReference type="PROSITE" id="PS00136">
    <property type="entry name" value="SUBTILASE_ASP"/>
    <property type="match status" value="1"/>
</dbReference>
<evidence type="ECO:0000256" key="3">
    <source>
        <dbReference type="ARBA" id="ARBA00022801"/>
    </source>
</evidence>
<dbReference type="InterPro" id="IPR023827">
    <property type="entry name" value="Peptidase_S8_Asp-AS"/>
</dbReference>
<dbReference type="Pfam" id="PF00082">
    <property type="entry name" value="Peptidase_S8"/>
    <property type="match status" value="1"/>
</dbReference>
<keyword evidence="3 5" id="KW-0378">Hydrolase</keyword>
<accession>A0A8E7B0C5</accession>
<reference evidence="7 8" key="1">
    <citation type="submission" date="2021-05" db="EMBL/GenBank/DDBJ databases">
        <title>A novel Methanospirillum isolate from a pyrite-forming mixed culture.</title>
        <authorList>
            <person name="Bunk B."/>
            <person name="Sproer C."/>
            <person name="Spring S."/>
            <person name="Pester M."/>
        </authorList>
    </citation>
    <scope>NUCLEOTIDE SEQUENCE [LARGE SCALE GENOMIC DNA]</scope>
    <source>
        <strain evidence="7 8">J.3.6.1-F.2.7.3</strain>
    </source>
</reference>
<evidence type="ECO:0000256" key="4">
    <source>
        <dbReference type="ARBA" id="ARBA00022825"/>
    </source>
</evidence>
<dbReference type="InterPro" id="IPR036852">
    <property type="entry name" value="Peptidase_S8/S53_dom_sf"/>
</dbReference>
<dbReference type="PROSITE" id="PS51892">
    <property type="entry name" value="SUBTILASE"/>
    <property type="match status" value="1"/>
</dbReference>
<evidence type="ECO:0000256" key="5">
    <source>
        <dbReference type="PROSITE-ProRule" id="PRU01240"/>
    </source>
</evidence>